<proteinExistence type="predicted"/>
<evidence type="ECO:0000313" key="2">
    <source>
        <dbReference type="Proteomes" id="UP001604336"/>
    </source>
</evidence>
<evidence type="ECO:0000313" key="1">
    <source>
        <dbReference type="EMBL" id="KAL2499710.1"/>
    </source>
</evidence>
<reference evidence="2" key="1">
    <citation type="submission" date="2024-07" db="EMBL/GenBank/DDBJ databases">
        <title>Two chromosome-level genome assemblies of Korean endemic species Abeliophyllum distichum and Forsythia ovata (Oleaceae).</title>
        <authorList>
            <person name="Jang H."/>
        </authorList>
    </citation>
    <scope>NUCLEOTIDE SEQUENCE [LARGE SCALE GENOMIC DNA]</scope>
</reference>
<dbReference type="InterPro" id="IPR012442">
    <property type="entry name" value="DUF1645_plant"/>
</dbReference>
<keyword evidence="2" id="KW-1185">Reference proteome</keyword>
<sequence>MRPAMKRIFVETKDGVMSSSSGNDNINIVEASPEVCTKSNLTGFSKIWRFKDSMGRSNSDGRDSFVFLNNSNTSPSTIAVAATTGGHEIKETPVKVNGKVNNSKKSQTASLSTQEVYLKVKPKKRVVEGPIYLAGWD</sequence>
<dbReference type="Proteomes" id="UP001604336">
    <property type="component" value="Unassembled WGS sequence"/>
</dbReference>
<organism evidence="1 2">
    <name type="scientific">Abeliophyllum distichum</name>
    <dbReference type="NCBI Taxonomy" id="126358"/>
    <lineage>
        <taxon>Eukaryota</taxon>
        <taxon>Viridiplantae</taxon>
        <taxon>Streptophyta</taxon>
        <taxon>Embryophyta</taxon>
        <taxon>Tracheophyta</taxon>
        <taxon>Spermatophyta</taxon>
        <taxon>Magnoliopsida</taxon>
        <taxon>eudicotyledons</taxon>
        <taxon>Gunneridae</taxon>
        <taxon>Pentapetalae</taxon>
        <taxon>asterids</taxon>
        <taxon>lamiids</taxon>
        <taxon>Lamiales</taxon>
        <taxon>Oleaceae</taxon>
        <taxon>Forsythieae</taxon>
        <taxon>Abeliophyllum</taxon>
    </lineage>
</organism>
<dbReference type="AlphaFoldDB" id="A0ABD1SGJ4"/>
<comment type="caution">
    <text evidence="1">The sequence shown here is derived from an EMBL/GenBank/DDBJ whole genome shotgun (WGS) entry which is preliminary data.</text>
</comment>
<accession>A0ABD1SGJ4</accession>
<protein>
    <submittedName>
        <fullName evidence="1">Uncharacterized protein</fullName>
    </submittedName>
</protein>
<gene>
    <name evidence="1" type="ORF">Adt_25260</name>
</gene>
<dbReference type="EMBL" id="JBFOLK010000007">
    <property type="protein sequence ID" value="KAL2499710.1"/>
    <property type="molecule type" value="Genomic_DNA"/>
</dbReference>
<dbReference type="Pfam" id="PF07816">
    <property type="entry name" value="DUF1645"/>
    <property type="match status" value="1"/>
</dbReference>
<name>A0ABD1SGJ4_9LAMI</name>